<protein>
    <recommendedName>
        <fullName evidence="8">Na+-dependent transporter</fullName>
    </recommendedName>
</protein>
<dbReference type="RefSeq" id="WP_140881765.1">
    <property type="nucleotide sequence ID" value="NZ_RCZP01000003.1"/>
</dbReference>
<evidence type="ECO:0008006" key="8">
    <source>
        <dbReference type="Google" id="ProtNLM"/>
    </source>
</evidence>
<feature type="transmembrane region" description="Helical" evidence="5">
    <location>
        <begin position="161"/>
        <end position="179"/>
    </location>
</feature>
<evidence type="ECO:0000256" key="1">
    <source>
        <dbReference type="ARBA" id="ARBA00004141"/>
    </source>
</evidence>
<dbReference type="InterPro" id="IPR002657">
    <property type="entry name" value="BilAc:Na_symport/Acr3"/>
</dbReference>
<feature type="transmembrane region" description="Helical" evidence="5">
    <location>
        <begin position="97"/>
        <end position="120"/>
    </location>
</feature>
<comment type="subcellular location">
    <subcellularLocation>
        <location evidence="1">Membrane</location>
        <topology evidence="1">Multi-pass membrane protein</topology>
    </subcellularLocation>
</comment>
<feature type="transmembrane region" description="Helical" evidence="5">
    <location>
        <begin position="67"/>
        <end position="91"/>
    </location>
</feature>
<keyword evidence="3 5" id="KW-1133">Transmembrane helix</keyword>
<comment type="caution">
    <text evidence="6">The sequence shown here is derived from an EMBL/GenBank/DDBJ whole genome shotgun (WGS) entry which is preliminary data.</text>
</comment>
<keyword evidence="7" id="KW-1185">Reference proteome</keyword>
<sequence>MSAGRLLAFAGRNGPGLLCGGVLIGLVAPPLAELARPLMGVAVFVFTLGAFLKVDGPAFRAEAADRAGLLAALAWATFGVPLLAFGLLLLARPSHDVAQGLLLTALAPPVGSAAAIAAMLGLSAPLALLATVVATLASPFYLPPLAAALTGAELAIEPVALAGRLGLIVGGAAGAAILLRRFAGGWVAGNPNAMTGVAVLGLLLVAVGAMRGMRDEILEAPLQAALLLGVAFLANAGFQLVGALLFSGVMERTRALTVGLVSGNRNITLIWSAAAPFLADRPVVELLLALGVFPIFMLPVMTRRLLAALVEPGPAAAGTARTDASTPLQEPTKP</sequence>
<evidence type="ECO:0000313" key="7">
    <source>
        <dbReference type="Proteomes" id="UP000317078"/>
    </source>
</evidence>
<dbReference type="OrthoDB" id="6843598at2"/>
<feature type="transmembrane region" description="Helical" evidence="5">
    <location>
        <begin position="127"/>
        <end position="149"/>
    </location>
</feature>
<proteinExistence type="predicted"/>
<dbReference type="Pfam" id="PF01758">
    <property type="entry name" value="SBF"/>
    <property type="match status" value="1"/>
</dbReference>
<feature type="transmembrane region" description="Helical" evidence="5">
    <location>
        <begin position="38"/>
        <end position="55"/>
    </location>
</feature>
<feature type="transmembrane region" description="Helical" evidence="5">
    <location>
        <begin position="191"/>
        <end position="210"/>
    </location>
</feature>
<accession>A0A502GC47</accession>
<reference evidence="6 7" key="1">
    <citation type="journal article" date="2019" name="Environ. Microbiol.">
        <title>Species interactions and distinct microbial communities in high Arctic permafrost affected cryosols are associated with the CH4 and CO2 gas fluxes.</title>
        <authorList>
            <person name="Altshuler I."/>
            <person name="Hamel J."/>
            <person name="Turney S."/>
            <person name="Magnuson E."/>
            <person name="Levesque R."/>
            <person name="Greer C."/>
            <person name="Whyte L.G."/>
        </authorList>
    </citation>
    <scope>NUCLEOTIDE SEQUENCE [LARGE SCALE GENOMIC DNA]</scope>
    <source>
        <strain evidence="6 7">S9.3B</strain>
    </source>
</reference>
<name>A0A502GC47_9PROT</name>
<evidence type="ECO:0000256" key="4">
    <source>
        <dbReference type="ARBA" id="ARBA00023136"/>
    </source>
</evidence>
<dbReference type="GO" id="GO:0016020">
    <property type="term" value="C:membrane"/>
    <property type="evidence" value="ECO:0007669"/>
    <property type="project" value="UniProtKB-SubCell"/>
</dbReference>
<dbReference type="InterPro" id="IPR038770">
    <property type="entry name" value="Na+/solute_symporter_sf"/>
</dbReference>
<keyword evidence="2 5" id="KW-0812">Transmembrane</keyword>
<evidence type="ECO:0000256" key="2">
    <source>
        <dbReference type="ARBA" id="ARBA00022692"/>
    </source>
</evidence>
<organism evidence="6 7">
    <name type="scientific">Muricoccus nepalensis</name>
    <dbReference type="NCBI Taxonomy" id="1854500"/>
    <lineage>
        <taxon>Bacteria</taxon>
        <taxon>Pseudomonadati</taxon>
        <taxon>Pseudomonadota</taxon>
        <taxon>Alphaproteobacteria</taxon>
        <taxon>Acetobacterales</taxon>
        <taxon>Roseomonadaceae</taxon>
        <taxon>Muricoccus</taxon>
    </lineage>
</organism>
<dbReference type="Gene3D" id="1.20.1530.20">
    <property type="match status" value="1"/>
</dbReference>
<keyword evidence="4 5" id="KW-0472">Membrane</keyword>
<gene>
    <name evidence="6" type="ORF">EAH89_05380</name>
</gene>
<feature type="transmembrane region" description="Helical" evidence="5">
    <location>
        <begin position="222"/>
        <end position="246"/>
    </location>
</feature>
<evidence type="ECO:0000256" key="5">
    <source>
        <dbReference type="SAM" id="Phobius"/>
    </source>
</evidence>
<feature type="transmembrane region" description="Helical" evidence="5">
    <location>
        <begin position="12"/>
        <end position="32"/>
    </location>
</feature>
<evidence type="ECO:0000256" key="3">
    <source>
        <dbReference type="ARBA" id="ARBA00022989"/>
    </source>
</evidence>
<dbReference type="Proteomes" id="UP000317078">
    <property type="component" value="Unassembled WGS sequence"/>
</dbReference>
<evidence type="ECO:0000313" key="6">
    <source>
        <dbReference type="EMBL" id="TPG59669.1"/>
    </source>
</evidence>
<dbReference type="EMBL" id="RCZP01000003">
    <property type="protein sequence ID" value="TPG59669.1"/>
    <property type="molecule type" value="Genomic_DNA"/>
</dbReference>
<dbReference type="AlphaFoldDB" id="A0A502GC47"/>